<sequence length="116" mass="12084">MAADTTPTAPHTPPAGPTAIGPAPVEQVRAQTRADREEFLTGGLLPVGCHTCATTVLVKKNSPQHTSIQWITDAATSCPVLADQVASGVPPARAGTCPHLRESITAAERDGAFRYE</sequence>
<keyword evidence="3" id="KW-1185">Reference proteome</keyword>
<dbReference type="Proteomes" id="UP000317303">
    <property type="component" value="Unassembled WGS sequence"/>
</dbReference>
<organism evidence="2 3">
    <name type="scientific">Prauserella rugosa</name>
    <dbReference type="NCBI Taxonomy" id="43354"/>
    <lineage>
        <taxon>Bacteria</taxon>
        <taxon>Bacillati</taxon>
        <taxon>Actinomycetota</taxon>
        <taxon>Actinomycetes</taxon>
        <taxon>Pseudonocardiales</taxon>
        <taxon>Pseudonocardiaceae</taxon>
        <taxon>Prauserella</taxon>
    </lineage>
</organism>
<protein>
    <recommendedName>
        <fullName evidence="4">Ferredoxin</fullName>
    </recommendedName>
</protein>
<evidence type="ECO:0000313" key="3">
    <source>
        <dbReference type="Proteomes" id="UP000317303"/>
    </source>
</evidence>
<gene>
    <name evidence="2" type="ORF">JD82_00848</name>
</gene>
<accession>A0A660C6Q6</accession>
<dbReference type="AlphaFoldDB" id="A0A660C6Q6"/>
<evidence type="ECO:0000256" key="1">
    <source>
        <dbReference type="SAM" id="MobiDB-lite"/>
    </source>
</evidence>
<reference evidence="2 3" key="1">
    <citation type="submission" date="2019-07" db="EMBL/GenBank/DDBJ databases">
        <title>R&amp;d 2014.</title>
        <authorList>
            <person name="Klenk H.-P."/>
        </authorList>
    </citation>
    <scope>NUCLEOTIDE SEQUENCE [LARGE SCALE GENOMIC DNA]</scope>
    <source>
        <strain evidence="2 3">DSM 43194</strain>
    </source>
</reference>
<dbReference type="RefSeq" id="WP_425468425.1">
    <property type="nucleotide sequence ID" value="NZ_JOIJ01000014.1"/>
</dbReference>
<comment type="caution">
    <text evidence="2">The sequence shown here is derived from an EMBL/GenBank/DDBJ whole genome shotgun (WGS) entry which is preliminary data.</text>
</comment>
<evidence type="ECO:0008006" key="4">
    <source>
        <dbReference type="Google" id="ProtNLM"/>
    </source>
</evidence>
<dbReference type="EMBL" id="VLJV01000001">
    <property type="protein sequence ID" value="TWH19026.1"/>
    <property type="molecule type" value="Genomic_DNA"/>
</dbReference>
<proteinExistence type="predicted"/>
<name>A0A660C6Q6_9PSEU</name>
<evidence type="ECO:0000313" key="2">
    <source>
        <dbReference type="EMBL" id="TWH19026.1"/>
    </source>
</evidence>
<feature type="region of interest" description="Disordered" evidence="1">
    <location>
        <begin position="1"/>
        <end position="23"/>
    </location>
</feature>